<keyword evidence="2" id="KW-1185">Reference proteome</keyword>
<dbReference type="EMBL" id="JACKWZ010000005">
    <property type="protein sequence ID" value="KAF9424094.1"/>
    <property type="molecule type" value="Genomic_DNA"/>
</dbReference>
<gene>
    <name evidence="1" type="ORF">HW555_000803</name>
</gene>
<reference evidence="1" key="1">
    <citation type="submission" date="2020-08" db="EMBL/GenBank/DDBJ databases">
        <title>Spodoptera exigua strain:BAW_Kor-Di-RS1 Genome sequencing and assembly.</title>
        <authorList>
            <person name="Kim J."/>
            <person name="Nam H.Y."/>
            <person name="Kwon M."/>
            <person name="Choi J.H."/>
            <person name="Cho S.R."/>
            <person name="Kim G.-H."/>
        </authorList>
    </citation>
    <scope>NUCLEOTIDE SEQUENCE</scope>
    <source>
        <strain evidence="1">BAW_Kor-Di-RS1</strain>
        <tissue evidence="1">Whole-body</tissue>
    </source>
</reference>
<evidence type="ECO:0000313" key="2">
    <source>
        <dbReference type="Proteomes" id="UP000648187"/>
    </source>
</evidence>
<comment type="caution">
    <text evidence="1">The sequence shown here is derived from an EMBL/GenBank/DDBJ whole genome shotgun (WGS) entry which is preliminary data.</text>
</comment>
<sequence>MANVEESRLPKEMCRYIEKGSERSQRTRKEFLRIGAMGGENSSKAKIQTCKQNFQYPPQFWSHEQNLKSFPSRQGHCLRLGSKKLRSYKKTGAKSKPEKLYYKVDRTRTMGERC</sequence>
<dbReference type="Proteomes" id="UP000648187">
    <property type="component" value="Unassembled WGS sequence"/>
</dbReference>
<proteinExistence type="predicted"/>
<protein>
    <submittedName>
        <fullName evidence="1">Uncharacterized protein</fullName>
    </submittedName>
</protein>
<dbReference type="AlphaFoldDB" id="A0A835GST3"/>
<name>A0A835GST3_SPOEX</name>
<organism evidence="1 2">
    <name type="scientific">Spodoptera exigua</name>
    <name type="common">Beet armyworm</name>
    <name type="synonym">Noctua fulgens</name>
    <dbReference type="NCBI Taxonomy" id="7107"/>
    <lineage>
        <taxon>Eukaryota</taxon>
        <taxon>Metazoa</taxon>
        <taxon>Ecdysozoa</taxon>
        <taxon>Arthropoda</taxon>
        <taxon>Hexapoda</taxon>
        <taxon>Insecta</taxon>
        <taxon>Pterygota</taxon>
        <taxon>Neoptera</taxon>
        <taxon>Endopterygota</taxon>
        <taxon>Lepidoptera</taxon>
        <taxon>Glossata</taxon>
        <taxon>Ditrysia</taxon>
        <taxon>Noctuoidea</taxon>
        <taxon>Noctuidae</taxon>
        <taxon>Amphipyrinae</taxon>
        <taxon>Spodoptera</taxon>
    </lineage>
</organism>
<accession>A0A835GST3</accession>
<evidence type="ECO:0000313" key="1">
    <source>
        <dbReference type="EMBL" id="KAF9424094.1"/>
    </source>
</evidence>